<dbReference type="Proteomes" id="UP000188637">
    <property type="component" value="Unassembled WGS sequence"/>
</dbReference>
<protein>
    <submittedName>
        <fullName evidence="1">Anaerobic ribonucleoside-triphosphate reductase activating protein</fullName>
    </submittedName>
</protein>
<organism evidence="1 2">
    <name type="scientific">Candidatus Epulonipiscium fishelsonii</name>
    <dbReference type="NCBI Taxonomy" id="77094"/>
    <lineage>
        <taxon>Bacteria</taxon>
        <taxon>Bacillati</taxon>
        <taxon>Bacillota</taxon>
        <taxon>Clostridia</taxon>
        <taxon>Lachnospirales</taxon>
        <taxon>Lachnospiraceae</taxon>
        <taxon>Candidatus Epulonipiscium</taxon>
    </lineage>
</organism>
<comment type="caution">
    <text evidence="1">The sequence shown here is derived from an EMBL/GenBank/DDBJ whole genome shotgun (WGS) entry which is preliminary data.</text>
</comment>
<dbReference type="EMBL" id="LJHD01000084">
    <property type="protein sequence ID" value="ONI44940.1"/>
    <property type="molecule type" value="Genomic_DNA"/>
</dbReference>
<accession>A0ACC8XIX9</accession>
<proteinExistence type="predicted"/>
<gene>
    <name evidence="1" type="ORF">AN640_05125</name>
</gene>
<evidence type="ECO:0000313" key="2">
    <source>
        <dbReference type="Proteomes" id="UP000188637"/>
    </source>
</evidence>
<name>A0ACC8XIX9_9FIRM</name>
<evidence type="ECO:0000313" key="1">
    <source>
        <dbReference type="EMBL" id="ONI44940.1"/>
    </source>
</evidence>
<reference evidence="1" key="1">
    <citation type="submission" date="2016-08" db="EMBL/GenBank/DDBJ databases">
        <authorList>
            <person name="Ngugi D.K."/>
            <person name="Miyake S."/>
            <person name="Stingl U."/>
        </authorList>
    </citation>
    <scope>NUCLEOTIDE SEQUENCE</scope>
    <source>
        <strain evidence="1">SCG-D08WGA-EpuloA1</strain>
    </source>
</reference>
<keyword evidence="2" id="KW-1185">Reference proteome</keyword>
<sequence length="173" mass="20042">MKYAQIRKYDTANGVGIRATLFVSGCTLNCKGCFNTQYKDFEHGEQWTKEIEDNFINHINTQNVQGVSILGGEPMDQDETLVHLLRRIKEETNKNIWIYTGYKFENLIVNFKSFNVLKYCDILVDGPFIEKEKDLRLAFKGSRNQRIINVSKSLAQHQIILFDIEERGLCINA</sequence>